<dbReference type="AlphaFoldDB" id="A0A2X1B6W1"/>
<comment type="similarity">
    <text evidence="2 6">Belongs to the SURF1 family.</text>
</comment>
<dbReference type="GO" id="GO:0005886">
    <property type="term" value="C:plasma membrane"/>
    <property type="evidence" value="ECO:0007669"/>
    <property type="project" value="UniProtKB-SubCell"/>
</dbReference>
<evidence type="ECO:0000256" key="3">
    <source>
        <dbReference type="ARBA" id="ARBA00022692"/>
    </source>
</evidence>
<evidence type="ECO:0000256" key="4">
    <source>
        <dbReference type="ARBA" id="ARBA00022989"/>
    </source>
</evidence>
<reference evidence="7 8" key="1">
    <citation type="submission" date="2018-06" db="EMBL/GenBank/DDBJ databases">
        <authorList>
            <consortium name="Pathogen Informatics"/>
            <person name="Doyle S."/>
        </authorList>
    </citation>
    <scope>NUCLEOTIDE SEQUENCE [LARGE SCALE GENOMIC DNA]</scope>
    <source>
        <strain evidence="7 8">NCTC11166</strain>
    </source>
</reference>
<dbReference type="PANTHER" id="PTHR23427:SF2">
    <property type="entry name" value="SURFEIT LOCUS PROTEIN 1"/>
    <property type="match status" value="1"/>
</dbReference>
<name>A0A2X1B6W1_BREVE</name>
<evidence type="ECO:0000313" key="7">
    <source>
        <dbReference type="EMBL" id="SPU51799.1"/>
    </source>
</evidence>
<dbReference type="PANTHER" id="PTHR23427">
    <property type="entry name" value="SURFEIT LOCUS PROTEIN"/>
    <property type="match status" value="1"/>
</dbReference>
<comment type="subcellular location">
    <subcellularLocation>
        <location evidence="6">Cell membrane</location>
        <topology evidence="6">Multi-pass membrane protein</topology>
    </subcellularLocation>
    <subcellularLocation>
        <location evidence="1">Membrane</location>
    </subcellularLocation>
</comment>
<dbReference type="PROSITE" id="PS50895">
    <property type="entry name" value="SURF1"/>
    <property type="match status" value="1"/>
</dbReference>
<dbReference type="Proteomes" id="UP000251186">
    <property type="component" value="Unassembled WGS sequence"/>
</dbReference>
<comment type="caution">
    <text evidence="6">Lacks conserved residue(s) required for the propagation of feature annotation.</text>
</comment>
<dbReference type="Pfam" id="PF02104">
    <property type="entry name" value="SURF1"/>
    <property type="match status" value="1"/>
</dbReference>
<evidence type="ECO:0000256" key="2">
    <source>
        <dbReference type="ARBA" id="ARBA00007165"/>
    </source>
</evidence>
<dbReference type="InterPro" id="IPR045214">
    <property type="entry name" value="Surf1/Surf4"/>
</dbReference>
<keyword evidence="3 6" id="KW-0812">Transmembrane</keyword>
<protein>
    <recommendedName>
        <fullName evidence="6">SURF1-like protein</fullName>
    </recommendedName>
</protein>
<dbReference type="RefSeq" id="WP_112861333.1">
    <property type="nucleotide sequence ID" value="NZ_UAQP01000005.1"/>
</dbReference>
<evidence type="ECO:0000256" key="6">
    <source>
        <dbReference type="RuleBase" id="RU363076"/>
    </source>
</evidence>
<evidence type="ECO:0000256" key="1">
    <source>
        <dbReference type="ARBA" id="ARBA00004370"/>
    </source>
</evidence>
<dbReference type="InterPro" id="IPR002994">
    <property type="entry name" value="Surf1/Shy1"/>
</dbReference>
<evidence type="ECO:0000313" key="8">
    <source>
        <dbReference type="Proteomes" id="UP000251186"/>
    </source>
</evidence>
<proteinExistence type="inferred from homology"/>
<accession>A0A2X1B6W1</accession>
<organism evidence="7 8">
    <name type="scientific">Brevundimonas vesicularis</name>
    <name type="common">Pseudomonas vesicularis</name>
    <dbReference type="NCBI Taxonomy" id="41276"/>
    <lineage>
        <taxon>Bacteria</taxon>
        <taxon>Pseudomonadati</taxon>
        <taxon>Pseudomonadota</taxon>
        <taxon>Alphaproteobacteria</taxon>
        <taxon>Caulobacterales</taxon>
        <taxon>Caulobacteraceae</taxon>
        <taxon>Brevundimonas</taxon>
    </lineage>
</organism>
<evidence type="ECO:0000256" key="5">
    <source>
        <dbReference type="ARBA" id="ARBA00023136"/>
    </source>
</evidence>
<feature type="transmembrane region" description="Helical" evidence="6">
    <location>
        <begin position="207"/>
        <end position="228"/>
    </location>
</feature>
<dbReference type="CDD" id="cd06662">
    <property type="entry name" value="SURF1"/>
    <property type="match status" value="1"/>
</dbReference>
<dbReference type="EMBL" id="UAQP01000005">
    <property type="protein sequence ID" value="SPU51799.1"/>
    <property type="molecule type" value="Genomic_DNA"/>
</dbReference>
<sequence>MKRFPWILTVLTVLALILLIGLGVWQVERLKWKEGLIAAADAAAAKPPAPLEQVLAETRNGGDLEFRKALIVCQGLASAPFVELQSIHDGEAGVRLISACKPAGADFTLLVDRGFVGDGVTARPRVLETTLPLVMVGEFRTFDKPGAMSPAPRDGRFYARDTAAMAKALNVTGPVRPEAVFAITAVNPEFPALRPSAPPAAFSNNHFGYALTWFGLAIALAGFYVALLRRRIKKDGPQAAAPRVRGDRKD</sequence>
<keyword evidence="6" id="KW-1003">Cell membrane</keyword>
<gene>
    <name evidence="7" type="ORF">NCTC11166_00109</name>
</gene>
<keyword evidence="5 6" id="KW-0472">Membrane</keyword>
<keyword evidence="4 6" id="KW-1133">Transmembrane helix</keyword>